<dbReference type="Proteomes" id="UP000177111">
    <property type="component" value="Unassembled WGS sequence"/>
</dbReference>
<dbReference type="PANTHER" id="PTHR11851:SF49">
    <property type="entry name" value="MITOCHONDRIAL-PROCESSING PEPTIDASE SUBUNIT ALPHA"/>
    <property type="match status" value="1"/>
</dbReference>
<dbReference type="AlphaFoldDB" id="A0A1F8H308"/>
<dbReference type="InterPro" id="IPR011249">
    <property type="entry name" value="Metalloenz_LuxS/M16"/>
</dbReference>
<dbReference type="PROSITE" id="PS00143">
    <property type="entry name" value="INSULINASE"/>
    <property type="match status" value="1"/>
</dbReference>
<dbReference type="InterPro" id="IPR007863">
    <property type="entry name" value="Peptidase_M16_C"/>
</dbReference>
<dbReference type="EMBL" id="MGKT01000004">
    <property type="protein sequence ID" value="OGN31296.1"/>
    <property type="molecule type" value="Genomic_DNA"/>
</dbReference>
<feature type="domain" description="Peptidase M16 N-terminal" evidence="3">
    <location>
        <begin position="96"/>
        <end position="228"/>
    </location>
</feature>
<dbReference type="Pfam" id="PF00675">
    <property type="entry name" value="Peptidase_M16"/>
    <property type="match status" value="1"/>
</dbReference>
<evidence type="ECO:0000256" key="2">
    <source>
        <dbReference type="RuleBase" id="RU004447"/>
    </source>
</evidence>
<name>A0A1F8H308_9BACT</name>
<evidence type="ECO:0000259" key="4">
    <source>
        <dbReference type="Pfam" id="PF05193"/>
    </source>
</evidence>
<sequence>MPGKPEAEPQPSLRQYCSWRIRWPMMMWTSRLPRNRAICLAATKMVSTLAEAGEGVAARRGYSHFFIMHTYSESILPNKLRVITSTHVDSWINFMELWVNAGSRHENAGGLGYAHILEHMLLKGTKKWPTPYLLGLEKDRIGVYSNAQTNLEKISLTINGLSKYKDRMMHVLAEQALNSIIDEIALENEKKVILEEYKKSADDPVRHIARISQMNFFENHPLGKNILGNPESIKAVTQDSLLAYHHSFFVPSQTALIISGDIKHGEAYDMASKYFGGWKDVKSKNNFQNFRLNNHSFFEKRDISQFHIAISYNTTGVELSKRQLALSILANYLNFGYTSPLMQELRIKNGLVYQINIMNGRYVDAGRFSIQTSTTEPQKVIDIILETINSIPDKLTPSLFEEIKNQYIDGLLVNMSDFEKEISFLGTNFILRGKMSSPADTLKEIESIDRDFLMDTVKGFFVEERRHIAVLGPCQIF</sequence>
<protein>
    <recommendedName>
        <fullName evidence="7">Insulinase family protein</fullName>
    </recommendedName>
</protein>
<dbReference type="PANTHER" id="PTHR11851">
    <property type="entry name" value="METALLOPROTEASE"/>
    <property type="match status" value="1"/>
</dbReference>
<gene>
    <name evidence="5" type="ORF">A3I96_00610</name>
</gene>
<dbReference type="GO" id="GO:0046872">
    <property type="term" value="F:metal ion binding"/>
    <property type="evidence" value="ECO:0007669"/>
    <property type="project" value="InterPro"/>
</dbReference>
<dbReference type="GO" id="GO:0006508">
    <property type="term" value="P:proteolysis"/>
    <property type="evidence" value="ECO:0007669"/>
    <property type="project" value="InterPro"/>
</dbReference>
<evidence type="ECO:0000256" key="1">
    <source>
        <dbReference type="ARBA" id="ARBA00007261"/>
    </source>
</evidence>
<dbReference type="InterPro" id="IPR050361">
    <property type="entry name" value="MPP/UQCRC_Complex"/>
</dbReference>
<organism evidence="5 6">
    <name type="scientific">Candidatus Yanofskybacteria bacterium RIFCSPLOWO2_02_FULL_44_18</name>
    <dbReference type="NCBI Taxonomy" id="1802705"/>
    <lineage>
        <taxon>Bacteria</taxon>
        <taxon>Candidatus Yanofskyibacteriota</taxon>
    </lineage>
</organism>
<dbReference type="Gene3D" id="3.30.830.10">
    <property type="entry name" value="Metalloenzyme, LuxS/M16 peptidase-like"/>
    <property type="match status" value="2"/>
</dbReference>
<reference evidence="5 6" key="1">
    <citation type="journal article" date="2016" name="Nat. Commun.">
        <title>Thousands of microbial genomes shed light on interconnected biogeochemical processes in an aquifer system.</title>
        <authorList>
            <person name="Anantharaman K."/>
            <person name="Brown C.T."/>
            <person name="Hug L.A."/>
            <person name="Sharon I."/>
            <person name="Castelle C.J."/>
            <person name="Probst A.J."/>
            <person name="Thomas B.C."/>
            <person name="Singh A."/>
            <person name="Wilkins M.J."/>
            <person name="Karaoz U."/>
            <person name="Brodie E.L."/>
            <person name="Williams K.H."/>
            <person name="Hubbard S.S."/>
            <person name="Banfield J.F."/>
        </authorList>
    </citation>
    <scope>NUCLEOTIDE SEQUENCE [LARGE SCALE GENOMIC DNA]</scope>
</reference>
<proteinExistence type="inferred from homology"/>
<dbReference type="Pfam" id="PF05193">
    <property type="entry name" value="Peptidase_M16_C"/>
    <property type="match status" value="1"/>
</dbReference>
<dbReference type="InterPro" id="IPR001431">
    <property type="entry name" value="Pept_M16_Zn_BS"/>
</dbReference>
<comment type="similarity">
    <text evidence="1 2">Belongs to the peptidase M16 family.</text>
</comment>
<dbReference type="GO" id="GO:0004222">
    <property type="term" value="F:metalloendopeptidase activity"/>
    <property type="evidence" value="ECO:0007669"/>
    <property type="project" value="InterPro"/>
</dbReference>
<evidence type="ECO:0000313" key="6">
    <source>
        <dbReference type="Proteomes" id="UP000177111"/>
    </source>
</evidence>
<dbReference type="SUPFAM" id="SSF63411">
    <property type="entry name" value="LuxS/MPP-like metallohydrolase"/>
    <property type="match status" value="2"/>
</dbReference>
<evidence type="ECO:0000259" key="3">
    <source>
        <dbReference type="Pfam" id="PF00675"/>
    </source>
</evidence>
<evidence type="ECO:0000313" key="5">
    <source>
        <dbReference type="EMBL" id="OGN31296.1"/>
    </source>
</evidence>
<accession>A0A1F8H308</accession>
<comment type="caution">
    <text evidence="5">The sequence shown here is derived from an EMBL/GenBank/DDBJ whole genome shotgun (WGS) entry which is preliminary data.</text>
</comment>
<evidence type="ECO:0008006" key="7">
    <source>
        <dbReference type="Google" id="ProtNLM"/>
    </source>
</evidence>
<dbReference type="InterPro" id="IPR011765">
    <property type="entry name" value="Pept_M16_N"/>
</dbReference>
<feature type="domain" description="Peptidase M16 C-terminal" evidence="4">
    <location>
        <begin position="236"/>
        <end position="407"/>
    </location>
</feature>